<dbReference type="eggNOG" id="COG1266">
    <property type="taxonomic scope" value="Bacteria"/>
</dbReference>
<evidence type="ECO:0000313" key="3">
    <source>
        <dbReference type="EMBL" id="AEJ19931.1"/>
    </source>
</evidence>
<reference evidence="4" key="1">
    <citation type="journal article" date="2013" name="Stand. Genomic Sci.">
        <title>Genome sequence of the thermophilic fresh-water bacterium Spirochaeta caldaria type strain (H1(T)), reclassification of Spirochaeta caldaria, Spirochaeta stenostrepta, and Spirochaeta zuelzerae in the genus Treponema as Treponema caldaria comb. nov., Treponema stenostrepta comb. nov., and Treponema zuelzerae comb. nov., and emendation of the genus Treponema.</title>
        <authorList>
            <person name="Abt B."/>
            <person name="Goker M."/>
            <person name="Scheuner C."/>
            <person name="Han C."/>
            <person name="Lu M."/>
            <person name="Misra M."/>
            <person name="Lapidus A."/>
            <person name="Nolan M."/>
            <person name="Lucas S."/>
            <person name="Hammon N."/>
            <person name="Deshpande S."/>
            <person name="Cheng J.F."/>
            <person name="Tapia R."/>
            <person name="Goodwin L.A."/>
            <person name="Pitluck S."/>
            <person name="Liolios K."/>
            <person name="Pagani I."/>
            <person name="Ivanova N."/>
            <person name="Mavromatis K."/>
            <person name="Mikhailova N."/>
            <person name="Huntemann M."/>
            <person name="Pati A."/>
            <person name="Chen A."/>
            <person name="Palaniappan K."/>
            <person name="Land M."/>
            <person name="Hauser L."/>
            <person name="Jeffries C.D."/>
            <person name="Rohde M."/>
            <person name="Spring S."/>
            <person name="Gronow S."/>
            <person name="Detter J.C."/>
            <person name="Bristow J."/>
            <person name="Eisen J.A."/>
            <person name="Markowitz V."/>
            <person name="Hugenholtz P."/>
            <person name="Kyrpides N.C."/>
            <person name="Woyke T."/>
            <person name="Klenk H.P."/>
        </authorList>
    </citation>
    <scope>NUCLEOTIDE SEQUENCE</scope>
    <source>
        <strain evidence="4">ATCC 51460 / DSM 7334 / H1</strain>
    </source>
</reference>
<evidence type="ECO:0000256" key="1">
    <source>
        <dbReference type="SAM" id="Phobius"/>
    </source>
</evidence>
<dbReference type="AlphaFoldDB" id="F8F323"/>
<dbReference type="OrthoDB" id="9777755at2"/>
<dbReference type="InterPro" id="IPR003675">
    <property type="entry name" value="Rce1/LyrA-like_dom"/>
</dbReference>
<keyword evidence="1" id="KW-1133">Transmembrane helix</keyword>
<feature type="transmembrane region" description="Helical" evidence="1">
    <location>
        <begin position="198"/>
        <end position="224"/>
    </location>
</feature>
<gene>
    <name evidence="3" type="ordered locus">Spica_1789</name>
</gene>
<dbReference type="Proteomes" id="UP000000503">
    <property type="component" value="Chromosome"/>
</dbReference>
<keyword evidence="1" id="KW-0472">Membrane</keyword>
<dbReference type="GO" id="GO:0080120">
    <property type="term" value="P:CAAX-box protein maturation"/>
    <property type="evidence" value="ECO:0007669"/>
    <property type="project" value="UniProtKB-ARBA"/>
</dbReference>
<feature type="transmembrane region" description="Helical" evidence="1">
    <location>
        <begin position="12"/>
        <end position="32"/>
    </location>
</feature>
<protein>
    <submittedName>
        <fullName evidence="3">Abortive infection protein</fullName>
    </submittedName>
</protein>
<keyword evidence="4" id="KW-1185">Reference proteome</keyword>
<dbReference type="RefSeq" id="WP_013969222.1">
    <property type="nucleotide sequence ID" value="NC_015732.1"/>
</dbReference>
<dbReference type="KEGG" id="scd:Spica_1789"/>
<dbReference type="GO" id="GO:0004175">
    <property type="term" value="F:endopeptidase activity"/>
    <property type="evidence" value="ECO:0007669"/>
    <property type="project" value="UniProtKB-ARBA"/>
</dbReference>
<feature type="domain" description="CAAX prenyl protease 2/Lysostaphin resistance protein A-like" evidence="2">
    <location>
        <begin position="156"/>
        <end position="244"/>
    </location>
</feature>
<dbReference type="Pfam" id="PF02517">
    <property type="entry name" value="Rce1-like"/>
    <property type="match status" value="1"/>
</dbReference>
<proteinExistence type="predicted"/>
<feature type="transmembrane region" description="Helical" evidence="1">
    <location>
        <begin position="44"/>
        <end position="68"/>
    </location>
</feature>
<feature type="transmembrane region" description="Helical" evidence="1">
    <location>
        <begin position="236"/>
        <end position="257"/>
    </location>
</feature>
<dbReference type="HOGENOM" id="CLU_1154551_0_0_12"/>
<sequence length="258" mass="29593">MNNQEIKPLGTVKSICYFGILGTVFYLSYHYLRIYLLKNGFSDISSYLVSLGTPAFLLFCISIFYYKIIEKRELSIPEFSKRMNLPKFTWKDITWGLGLFVCGFLGYGLATFLTKYVISICHINIPTNIAILDIPDLQITKDVLNQAAGGQIVNKWYLVLLFAVVLFFNIFGEELLWRGIILPKQKIVFKKNAWILNGTLWALFHFFKWWDIINLLPTCLLIAYVSQKRSNNWSGIIAHSLMNISGFIVITLAVAGVY</sequence>
<dbReference type="STRING" id="744872.Spica_1789"/>
<feature type="transmembrane region" description="Helical" evidence="1">
    <location>
        <begin position="156"/>
        <end position="177"/>
    </location>
</feature>
<keyword evidence="1" id="KW-0812">Transmembrane</keyword>
<evidence type="ECO:0000313" key="4">
    <source>
        <dbReference type="Proteomes" id="UP000000503"/>
    </source>
</evidence>
<evidence type="ECO:0000259" key="2">
    <source>
        <dbReference type="Pfam" id="PF02517"/>
    </source>
</evidence>
<dbReference type="EMBL" id="CP002868">
    <property type="protein sequence ID" value="AEJ19931.1"/>
    <property type="molecule type" value="Genomic_DNA"/>
</dbReference>
<name>F8F323_GRAC1</name>
<organism evidence="3 4">
    <name type="scientific">Gracilinema caldarium (strain ATCC 51460 / DSM 7334 / H1)</name>
    <name type="common">Treponema caldarium</name>
    <dbReference type="NCBI Taxonomy" id="744872"/>
    <lineage>
        <taxon>Bacteria</taxon>
        <taxon>Pseudomonadati</taxon>
        <taxon>Spirochaetota</taxon>
        <taxon>Spirochaetia</taxon>
        <taxon>Spirochaetales</taxon>
        <taxon>Breznakiellaceae</taxon>
        <taxon>Gracilinema</taxon>
    </lineage>
</organism>
<feature type="transmembrane region" description="Helical" evidence="1">
    <location>
        <begin position="89"/>
        <end position="110"/>
    </location>
</feature>
<accession>F8F323</accession>